<reference evidence="2" key="1">
    <citation type="submission" date="2019-03" db="EMBL/GenBank/DDBJ databases">
        <title>Single cell metagenomics reveals metabolic interactions within the superorganism composed of flagellate Streblomastix strix and complex community of Bacteroidetes bacteria on its surface.</title>
        <authorList>
            <person name="Treitli S.C."/>
            <person name="Kolisko M."/>
            <person name="Husnik F."/>
            <person name="Keeling P."/>
            <person name="Hampl V."/>
        </authorList>
    </citation>
    <scope>NUCLEOTIDE SEQUENCE</scope>
    <source>
        <strain evidence="2">STM</strain>
    </source>
</reference>
<accession>A0A5J4S5X6</accession>
<dbReference type="Gene3D" id="3.30.565.60">
    <property type="match status" value="1"/>
</dbReference>
<sequence length="555" mass="64712">MTDTDLINLLKDLCSQPREQQWLEFKSNSIDHEQIGEYISAMSNGATLANQPFGYLVWGVEDGTHIIKGTTFTFADAKHGNQDLELWLRLYLDPKINFEIFEFGCEGKSIAMLRIPSAKSEPTNFQKKPFIRVGSNKTDLRKYSDWMRIIYNSQEDWSAKIIEKASVANLDPQALKVAREKFKEKNSNVPYFNQIDTWDDATFLDKARITIDRKITNTTLLLLGKPEATHYLLPAVAEITWKLDTEEKAYEHFTAPFLLTTTQVMQRIRNVQIRFYPDYELLATTVNKYDTKSILEAIHNCVAHQDYSLRSRIIVTEKIDKLIFTNAGNFFEGTPEEYCLGEKTPKRYRNPWLVNAMFNLGMIDRLGYGIHSLYLSQRNRFFPLPDYILSDPQEVMMYMYGQTIDENYSKLLIERRDLSLSKVTLLDKVQKKIPIFDDSADMLRKEKLIEGRKPNYFVGKEIAQATDKKAEYSKNKAFGKQQYFDWILKSIQEHGSLSRKDIDELLWNILPAWMNTDQKKNRIGNLIKELRKNGQIFNQGTDKNPEWILKKLEEI</sequence>
<dbReference type="InterPro" id="IPR038461">
    <property type="entry name" value="Schlafen_AlbA_2_dom_sf"/>
</dbReference>
<evidence type="ECO:0000313" key="2">
    <source>
        <dbReference type="EMBL" id="KAA6341238.1"/>
    </source>
</evidence>
<dbReference type="PANTHER" id="PTHR30595">
    <property type="entry name" value="GLPR-RELATED TRANSCRIPTIONAL REPRESSOR"/>
    <property type="match status" value="1"/>
</dbReference>
<comment type="caution">
    <text evidence="2">The sequence shown here is derived from an EMBL/GenBank/DDBJ whole genome shotgun (WGS) entry which is preliminary data.</text>
</comment>
<dbReference type="EMBL" id="SNRY01000403">
    <property type="protein sequence ID" value="KAA6341238.1"/>
    <property type="molecule type" value="Genomic_DNA"/>
</dbReference>
<dbReference type="InterPro" id="IPR038475">
    <property type="entry name" value="RecG_C_sf"/>
</dbReference>
<dbReference type="Gene3D" id="3.30.950.30">
    <property type="entry name" value="Schlafen, AAA domain"/>
    <property type="match status" value="1"/>
</dbReference>
<dbReference type="AlphaFoldDB" id="A0A5J4S5X6"/>
<dbReference type="Pfam" id="PF04326">
    <property type="entry name" value="SLFN_AlbA_2"/>
    <property type="match status" value="1"/>
</dbReference>
<name>A0A5J4S5X6_9ZZZZ</name>
<dbReference type="InterPro" id="IPR007421">
    <property type="entry name" value="Schlafen_AlbA_2_dom"/>
</dbReference>
<organism evidence="2">
    <name type="scientific">termite gut metagenome</name>
    <dbReference type="NCBI Taxonomy" id="433724"/>
    <lineage>
        <taxon>unclassified sequences</taxon>
        <taxon>metagenomes</taxon>
        <taxon>organismal metagenomes</taxon>
    </lineage>
</organism>
<feature type="domain" description="Schlafen AlbA-2" evidence="1">
    <location>
        <begin position="19"/>
        <end position="139"/>
    </location>
</feature>
<dbReference type="PANTHER" id="PTHR30595:SF6">
    <property type="entry name" value="SCHLAFEN ALBA-2 DOMAIN-CONTAINING PROTEIN"/>
    <property type="match status" value="1"/>
</dbReference>
<proteinExistence type="predicted"/>
<evidence type="ECO:0000259" key="1">
    <source>
        <dbReference type="Pfam" id="PF04326"/>
    </source>
</evidence>
<gene>
    <name evidence="2" type="ORF">EZS27_010953</name>
</gene>
<protein>
    <recommendedName>
        <fullName evidence="1">Schlafen AlbA-2 domain-containing protein</fullName>
    </recommendedName>
</protein>